<accession>A0A0C7QF35</accession>
<evidence type="ECO:0000313" key="1">
    <source>
        <dbReference type="EMBL" id="CEQ02001.1"/>
    </source>
</evidence>
<dbReference type="EMBL" id="CEKZ01000001">
    <property type="protein sequence ID" value="CEQ02001.1"/>
    <property type="molecule type" value="Genomic_DNA"/>
</dbReference>
<dbReference type="Proteomes" id="UP000049127">
    <property type="component" value="Unassembled WGS sequence"/>
</dbReference>
<sequence>MESNIKIDASIIKKKLKNTLSSDNIINLLPNKKVFFIQANNPKPPYVEYEIYYTKPSYYEEGKIKEIRYFIQVDIFSKGDYTQLESIIINEMLNAEFEYSPGSPDLVEKETGLYHKPLRFNIDLPTS</sequence>
<dbReference type="AlphaFoldDB" id="A0A0C7QF35"/>
<organism evidence="1 2">
    <name type="scientific">Paraclostridium sordellii</name>
    <name type="common">Clostridium sordellii</name>
    <dbReference type="NCBI Taxonomy" id="1505"/>
    <lineage>
        <taxon>Bacteria</taxon>
        <taxon>Bacillati</taxon>
        <taxon>Bacillota</taxon>
        <taxon>Clostridia</taxon>
        <taxon>Peptostreptococcales</taxon>
        <taxon>Peptostreptococcaceae</taxon>
        <taxon>Paraclostridium</taxon>
    </lineage>
</organism>
<evidence type="ECO:0008006" key="3">
    <source>
        <dbReference type="Google" id="ProtNLM"/>
    </source>
</evidence>
<protein>
    <recommendedName>
        <fullName evidence="3">Phage protein</fullName>
    </recommendedName>
</protein>
<reference evidence="1 2" key="1">
    <citation type="submission" date="2015-01" db="EMBL/GenBank/DDBJ databases">
        <authorList>
            <person name="Aslett A.Martin."/>
            <person name="De Silva Nishadi"/>
        </authorList>
    </citation>
    <scope>NUCLEOTIDE SEQUENCE [LARGE SCALE GENOMIC DNA]</scope>
    <source>
        <strain evidence="1 2">R28058</strain>
    </source>
</reference>
<gene>
    <name evidence="1" type="ORF">R28058_33721</name>
</gene>
<dbReference type="RefSeq" id="WP_261290946.1">
    <property type="nucleotide sequence ID" value="NZ_CEKZ01000001.1"/>
</dbReference>
<evidence type="ECO:0000313" key="2">
    <source>
        <dbReference type="Proteomes" id="UP000049127"/>
    </source>
</evidence>
<proteinExistence type="predicted"/>
<name>A0A0C7QF35_PARSO</name>